<dbReference type="Gene3D" id="3.90.226.10">
    <property type="entry name" value="2-enoyl-CoA Hydratase, Chain A, domain 1"/>
    <property type="match status" value="1"/>
</dbReference>
<accession>A0ABU8M2L1</accession>
<dbReference type="Pfam" id="PF00378">
    <property type="entry name" value="ECH_1"/>
    <property type="match status" value="1"/>
</dbReference>
<dbReference type="InterPro" id="IPR051683">
    <property type="entry name" value="Enoyl-CoA_Hydratase/Isomerase"/>
</dbReference>
<reference evidence="2 3" key="1">
    <citation type="submission" date="2024-03" db="EMBL/GenBank/DDBJ databases">
        <title>Actinomycetospora sp. OC33-EN07, a novel actinomycete isolated from wild orchid (Aerides multiflora).</title>
        <authorList>
            <person name="Suriyachadkun C."/>
        </authorList>
    </citation>
    <scope>NUCLEOTIDE SEQUENCE [LARGE SCALE GENOMIC DNA]</scope>
    <source>
        <strain evidence="2 3">OC33-EN07</strain>
    </source>
</reference>
<proteinExistence type="inferred from homology"/>
<dbReference type="PANTHER" id="PTHR42964:SF1">
    <property type="entry name" value="POLYKETIDE BIOSYNTHESIS ENOYL-COA HYDRATASE PKSH-RELATED"/>
    <property type="match status" value="1"/>
</dbReference>
<name>A0ABU8M2L1_9PSEU</name>
<dbReference type="EMBL" id="JBBEGM010000003">
    <property type="protein sequence ID" value="MEJ2861602.1"/>
    <property type="molecule type" value="Genomic_DNA"/>
</dbReference>
<evidence type="ECO:0000313" key="2">
    <source>
        <dbReference type="EMBL" id="MEJ2861602.1"/>
    </source>
</evidence>
<gene>
    <name evidence="2" type="ORF">WCD58_10565</name>
</gene>
<protein>
    <submittedName>
        <fullName evidence="2">Enoyl-CoA hydratase/isomerase family protein</fullName>
    </submittedName>
</protein>
<keyword evidence="3" id="KW-1185">Reference proteome</keyword>
<organism evidence="2 3">
    <name type="scientific">Actinomycetospora flava</name>
    <dbReference type="NCBI Taxonomy" id="3129232"/>
    <lineage>
        <taxon>Bacteria</taxon>
        <taxon>Bacillati</taxon>
        <taxon>Actinomycetota</taxon>
        <taxon>Actinomycetes</taxon>
        <taxon>Pseudonocardiales</taxon>
        <taxon>Pseudonocardiaceae</taxon>
        <taxon>Actinomycetospora</taxon>
    </lineage>
</organism>
<evidence type="ECO:0000313" key="3">
    <source>
        <dbReference type="Proteomes" id="UP001369736"/>
    </source>
</evidence>
<comment type="caution">
    <text evidence="2">The sequence shown here is derived from an EMBL/GenBank/DDBJ whole genome shotgun (WGS) entry which is preliminary data.</text>
</comment>
<dbReference type="SUPFAM" id="SSF52096">
    <property type="entry name" value="ClpP/crotonase"/>
    <property type="match status" value="1"/>
</dbReference>
<sequence length="245" mass="25327">MSAPPDASPVRAALAGPVARVVIDRPDDGNALTYAAMTAFVEALETARDSGASVLVIGGEGADLTVGRAKHERVPGVTRTENLSLILRANAALAAFPGVSVAVVRGRALGFGTGLALHSDLAIAADTAVLGFDELAHGLPPLVVLTYLYRHVTPKVADDLVLTGRRVGAAEALTLGLVSRVVAEPDLDAVVDRTVAELAGRDASALRLLKEFGRAHRNTQPTPEAGADAVARLVDWIERPQGATS</sequence>
<comment type="similarity">
    <text evidence="1">Belongs to the enoyl-CoA hydratase/isomerase family.</text>
</comment>
<dbReference type="PANTHER" id="PTHR42964">
    <property type="entry name" value="ENOYL-COA HYDRATASE"/>
    <property type="match status" value="1"/>
</dbReference>
<dbReference type="RefSeq" id="WP_337702433.1">
    <property type="nucleotide sequence ID" value="NZ_JBBEGM010000003.1"/>
</dbReference>
<dbReference type="CDD" id="cd06558">
    <property type="entry name" value="crotonase-like"/>
    <property type="match status" value="1"/>
</dbReference>
<dbReference type="Proteomes" id="UP001369736">
    <property type="component" value="Unassembled WGS sequence"/>
</dbReference>
<dbReference type="InterPro" id="IPR001753">
    <property type="entry name" value="Enoyl-CoA_hydra/iso"/>
</dbReference>
<evidence type="ECO:0000256" key="1">
    <source>
        <dbReference type="ARBA" id="ARBA00005254"/>
    </source>
</evidence>
<dbReference type="InterPro" id="IPR029045">
    <property type="entry name" value="ClpP/crotonase-like_dom_sf"/>
</dbReference>